<feature type="chain" id="PRO_5019385858" evidence="1">
    <location>
        <begin position="22"/>
        <end position="123"/>
    </location>
</feature>
<dbReference type="EMBL" id="MCFK01001978">
    <property type="protein sequence ID" value="RKF64315.1"/>
    <property type="molecule type" value="Genomic_DNA"/>
</dbReference>
<dbReference type="AlphaFoldDB" id="A0A420I3T2"/>
<evidence type="ECO:0000313" key="2">
    <source>
        <dbReference type="EMBL" id="RKF64315.1"/>
    </source>
</evidence>
<evidence type="ECO:0000256" key="1">
    <source>
        <dbReference type="SAM" id="SignalP"/>
    </source>
</evidence>
<name>A0A420I3T2_9PEZI</name>
<feature type="signal peptide" evidence="1">
    <location>
        <begin position="1"/>
        <end position="21"/>
    </location>
</feature>
<organism evidence="2 3">
    <name type="scientific">Erysiphe neolycopersici</name>
    <dbReference type="NCBI Taxonomy" id="212602"/>
    <lineage>
        <taxon>Eukaryota</taxon>
        <taxon>Fungi</taxon>
        <taxon>Dikarya</taxon>
        <taxon>Ascomycota</taxon>
        <taxon>Pezizomycotina</taxon>
        <taxon>Leotiomycetes</taxon>
        <taxon>Erysiphales</taxon>
        <taxon>Erysiphaceae</taxon>
        <taxon>Erysiphe</taxon>
    </lineage>
</organism>
<dbReference type="Proteomes" id="UP000286134">
    <property type="component" value="Unassembled WGS sequence"/>
</dbReference>
<sequence>MRISCFSIMLNLLLGSSMISAHRYFSRNKQNGIDAQRSNIGARCENTIHYPDPLDAAAKKACYNYNMNNNCGRIAKNRLIMKVTPKISCTSIYEGRHFVKSDPNEILLEWPITKISILKKRKY</sequence>
<keyword evidence="1" id="KW-0732">Signal</keyword>
<comment type="caution">
    <text evidence="2">The sequence shown here is derived from an EMBL/GenBank/DDBJ whole genome shotgun (WGS) entry which is preliminary data.</text>
</comment>
<reference evidence="2 3" key="1">
    <citation type="journal article" date="2018" name="BMC Genomics">
        <title>Comparative genome analyses reveal sequence features reflecting distinct modes of host-adaptation between dicot and monocot powdery mildew.</title>
        <authorList>
            <person name="Wu Y."/>
            <person name="Ma X."/>
            <person name="Pan Z."/>
            <person name="Kale S.D."/>
            <person name="Song Y."/>
            <person name="King H."/>
            <person name="Zhang Q."/>
            <person name="Presley C."/>
            <person name="Deng X."/>
            <person name="Wei C.I."/>
            <person name="Xiao S."/>
        </authorList>
    </citation>
    <scope>NUCLEOTIDE SEQUENCE [LARGE SCALE GENOMIC DNA]</scope>
    <source>
        <strain evidence="2">UMSG2</strain>
    </source>
</reference>
<gene>
    <name evidence="2" type="ORF">OnM2_019073</name>
</gene>
<protein>
    <submittedName>
        <fullName evidence="2">Uncharacterized protein</fullName>
    </submittedName>
</protein>
<accession>A0A420I3T2</accession>
<evidence type="ECO:0000313" key="3">
    <source>
        <dbReference type="Proteomes" id="UP000286134"/>
    </source>
</evidence>
<keyword evidence="3" id="KW-1185">Reference proteome</keyword>
<proteinExistence type="predicted"/>